<name>A0A8J3C863_9ACTN</name>
<gene>
    <name evidence="1" type="ORF">GCM10012284_59910</name>
</gene>
<protein>
    <submittedName>
        <fullName evidence="1">Uncharacterized protein</fullName>
    </submittedName>
</protein>
<evidence type="ECO:0000313" key="1">
    <source>
        <dbReference type="EMBL" id="GGL17381.1"/>
    </source>
</evidence>
<reference evidence="1" key="1">
    <citation type="journal article" date="2014" name="Int. J. Syst. Evol. Microbiol.">
        <title>Complete genome sequence of Corynebacterium casei LMG S-19264T (=DSM 44701T), isolated from a smear-ripened cheese.</title>
        <authorList>
            <consortium name="US DOE Joint Genome Institute (JGI-PGF)"/>
            <person name="Walter F."/>
            <person name="Albersmeier A."/>
            <person name="Kalinowski J."/>
            <person name="Ruckert C."/>
        </authorList>
    </citation>
    <scope>NUCLEOTIDE SEQUENCE</scope>
    <source>
        <strain evidence="1">CGMCC 4.7299</strain>
    </source>
</reference>
<proteinExistence type="predicted"/>
<keyword evidence="2" id="KW-1185">Reference proteome</keyword>
<dbReference type="EMBL" id="BMMX01000055">
    <property type="protein sequence ID" value="GGL17381.1"/>
    <property type="molecule type" value="Genomic_DNA"/>
</dbReference>
<reference evidence="1" key="2">
    <citation type="submission" date="2020-09" db="EMBL/GenBank/DDBJ databases">
        <authorList>
            <person name="Sun Q."/>
            <person name="Zhou Y."/>
        </authorList>
    </citation>
    <scope>NUCLEOTIDE SEQUENCE</scope>
    <source>
        <strain evidence="1">CGMCC 4.7299</strain>
    </source>
</reference>
<evidence type="ECO:0000313" key="2">
    <source>
        <dbReference type="Proteomes" id="UP000656042"/>
    </source>
</evidence>
<accession>A0A8J3C863</accession>
<dbReference type="Proteomes" id="UP000656042">
    <property type="component" value="Unassembled WGS sequence"/>
</dbReference>
<comment type="caution">
    <text evidence="1">The sequence shown here is derived from an EMBL/GenBank/DDBJ whole genome shotgun (WGS) entry which is preliminary data.</text>
</comment>
<dbReference type="AlphaFoldDB" id="A0A8J3C863"/>
<sequence length="127" mass="14059">MTVKILPPVVVTGSRLLRHQLRLLEQRCGLDFDYCDRLPQARRFAARRETIILGHDVVPLVRQPWTCRGLVWAATLAGLDSPRLPALAHRAGATSIVALPTGASVAAETIWRTHVELHRPPTPGAHR</sequence>
<dbReference type="RefSeq" id="WP_189082688.1">
    <property type="nucleotide sequence ID" value="NZ_BMMX01000055.1"/>
</dbReference>
<organism evidence="1 2">
    <name type="scientific">Mangrovihabitans endophyticus</name>
    <dbReference type="NCBI Taxonomy" id="1751298"/>
    <lineage>
        <taxon>Bacteria</taxon>
        <taxon>Bacillati</taxon>
        <taxon>Actinomycetota</taxon>
        <taxon>Actinomycetes</taxon>
        <taxon>Micromonosporales</taxon>
        <taxon>Micromonosporaceae</taxon>
        <taxon>Mangrovihabitans</taxon>
    </lineage>
</organism>